<organism evidence="9 10">
    <name type="scientific">Dendryphion nanum</name>
    <dbReference type="NCBI Taxonomy" id="256645"/>
    <lineage>
        <taxon>Eukaryota</taxon>
        <taxon>Fungi</taxon>
        <taxon>Dikarya</taxon>
        <taxon>Ascomycota</taxon>
        <taxon>Pezizomycotina</taxon>
        <taxon>Dothideomycetes</taxon>
        <taxon>Pleosporomycetidae</taxon>
        <taxon>Pleosporales</taxon>
        <taxon>Torulaceae</taxon>
        <taxon>Dendryphion</taxon>
    </lineage>
</organism>
<feature type="domain" description="Rhodopsin" evidence="8">
    <location>
        <begin position="36"/>
        <end position="278"/>
    </location>
</feature>
<dbReference type="GO" id="GO:0016020">
    <property type="term" value="C:membrane"/>
    <property type="evidence" value="ECO:0007669"/>
    <property type="project" value="UniProtKB-SubCell"/>
</dbReference>
<dbReference type="OrthoDB" id="5331848at2759"/>
<dbReference type="InterPro" id="IPR052337">
    <property type="entry name" value="SAT4-like"/>
</dbReference>
<dbReference type="EMBL" id="JAGMWT010000012">
    <property type="protein sequence ID" value="KAH7118728.1"/>
    <property type="molecule type" value="Genomic_DNA"/>
</dbReference>
<evidence type="ECO:0000313" key="10">
    <source>
        <dbReference type="Proteomes" id="UP000700596"/>
    </source>
</evidence>
<dbReference type="PANTHER" id="PTHR33048">
    <property type="entry name" value="PTH11-LIKE INTEGRAL MEMBRANE PROTEIN (AFU_ORTHOLOGUE AFUA_5G11245)"/>
    <property type="match status" value="1"/>
</dbReference>
<evidence type="ECO:0000256" key="1">
    <source>
        <dbReference type="ARBA" id="ARBA00004141"/>
    </source>
</evidence>
<feature type="transmembrane region" description="Helical" evidence="7">
    <location>
        <begin position="51"/>
        <end position="72"/>
    </location>
</feature>
<accession>A0A9P9IEF7</accession>
<keyword evidence="2 7" id="KW-0812">Transmembrane</keyword>
<comment type="similarity">
    <text evidence="5">Belongs to the SAT4 family.</text>
</comment>
<reference evidence="9" key="1">
    <citation type="journal article" date="2021" name="Nat. Commun.">
        <title>Genetic determinants of endophytism in the Arabidopsis root mycobiome.</title>
        <authorList>
            <person name="Mesny F."/>
            <person name="Miyauchi S."/>
            <person name="Thiergart T."/>
            <person name="Pickel B."/>
            <person name="Atanasova L."/>
            <person name="Karlsson M."/>
            <person name="Huettel B."/>
            <person name="Barry K.W."/>
            <person name="Haridas S."/>
            <person name="Chen C."/>
            <person name="Bauer D."/>
            <person name="Andreopoulos W."/>
            <person name="Pangilinan J."/>
            <person name="LaButti K."/>
            <person name="Riley R."/>
            <person name="Lipzen A."/>
            <person name="Clum A."/>
            <person name="Drula E."/>
            <person name="Henrissat B."/>
            <person name="Kohler A."/>
            <person name="Grigoriev I.V."/>
            <person name="Martin F.M."/>
            <person name="Hacquard S."/>
        </authorList>
    </citation>
    <scope>NUCLEOTIDE SEQUENCE</scope>
    <source>
        <strain evidence="9">MPI-CAGE-CH-0243</strain>
    </source>
</reference>
<feature type="transmembrane region" description="Helical" evidence="7">
    <location>
        <begin position="183"/>
        <end position="203"/>
    </location>
</feature>
<feature type="region of interest" description="Disordered" evidence="6">
    <location>
        <begin position="288"/>
        <end position="317"/>
    </location>
</feature>
<name>A0A9P9IEF7_9PLEO</name>
<feature type="transmembrane region" description="Helical" evidence="7">
    <location>
        <begin position="20"/>
        <end position="39"/>
    </location>
</feature>
<evidence type="ECO:0000259" key="8">
    <source>
        <dbReference type="Pfam" id="PF20684"/>
    </source>
</evidence>
<gene>
    <name evidence="9" type="ORF">B0J11DRAFT_508831</name>
</gene>
<keyword evidence="10" id="KW-1185">Reference proteome</keyword>
<evidence type="ECO:0000256" key="2">
    <source>
        <dbReference type="ARBA" id="ARBA00022692"/>
    </source>
</evidence>
<evidence type="ECO:0000313" key="9">
    <source>
        <dbReference type="EMBL" id="KAH7118728.1"/>
    </source>
</evidence>
<comment type="caution">
    <text evidence="9">The sequence shown here is derived from an EMBL/GenBank/DDBJ whole genome shotgun (WGS) entry which is preliminary data.</text>
</comment>
<dbReference type="AlphaFoldDB" id="A0A9P9IEF7"/>
<dbReference type="PANTHER" id="PTHR33048:SF155">
    <property type="entry name" value="INTEGRAL MEMBRANE PROTEIN"/>
    <property type="match status" value="1"/>
</dbReference>
<protein>
    <recommendedName>
        <fullName evidence="8">Rhodopsin domain-containing protein</fullName>
    </recommendedName>
</protein>
<evidence type="ECO:0000256" key="4">
    <source>
        <dbReference type="ARBA" id="ARBA00023136"/>
    </source>
</evidence>
<sequence>MPLEQEFGYPDHDRGAHLAATYITGCALTLIFVVGRLCARFSIAGIGIDDWCMLVTWIVFLPLTVLVSLFSLSGGTRHLVYLVQDPLQMTYLVKLNWIAQPLAIFCLGSTKISVAFLIIRLLNRASVWRRYSLYVASAITTANTIIMIVLTFAQCEDPAALWDGDVKSRTKCWDPAIQSSFSIYGAACHAAMDFFLAALPISLVWGLRTEVRKKVGLCVLLGCGCITGVCSAVKATKLSALNARSDITWETYGLFMWTGIEIIVSIVCGSIPALKPVYALCMGRRPTTGRSSQRYAGGSGSRKVVSRPSFIKGTDTGSQAPLAMEVVEPARSMVGIGRSRGGWDEDEVGIVGTGRTSSTGSGSGGEMGEEKKMGMKGGIQVTRTVDVVY</sequence>
<keyword evidence="4 7" id="KW-0472">Membrane</keyword>
<dbReference type="Proteomes" id="UP000700596">
    <property type="component" value="Unassembled WGS sequence"/>
</dbReference>
<feature type="transmembrane region" description="Helical" evidence="7">
    <location>
        <begin position="254"/>
        <end position="274"/>
    </location>
</feature>
<evidence type="ECO:0000256" key="6">
    <source>
        <dbReference type="SAM" id="MobiDB-lite"/>
    </source>
</evidence>
<feature type="region of interest" description="Disordered" evidence="6">
    <location>
        <begin position="345"/>
        <end position="372"/>
    </location>
</feature>
<feature type="transmembrane region" description="Helical" evidence="7">
    <location>
        <begin position="131"/>
        <end position="153"/>
    </location>
</feature>
<proteinExistence type="inferred from homology"/>
<dbReference type="InterPro" id="IPR049326">
    <property type="entry name" value="Rhodopsin_dom_fungi"/>
</dbReference>
<dbReference type="Pfam" id="PF20684">
    <property type="entry name" value="Fung_rhodopsin"/>
    <property type="match status" value="1"/>
</dbReference>
<feature type="transmembrane region" description="Helical" evidence="7">
    <location>
        <begin position="97"/>
        <end position="119"/>
    </location>
</feature>
<comment type="subcellular location">
    <subcellularLocation>
        <location evidence="1">Membrane</location>
        <topology evidence="1">Multi-pass membrane protein</topology>
    </subcellularLocation>
</comment>
<keyword evidence="3 7" id="KW-1133">Transmembrane helix</keyword>
<evidence type="ECO:0000256" key="3">
    <source>
        <dbReference type="ARBA" id="ARBA00022989"/>
    </source>
</evidence>
<evidence type="ECO:0000256" key="7">
    <source>
        <dbReference type="SAM" id="Phobius"/>
    </source>
</evidence>
<evidence type="ECO:0000256" key="5">
    <source>
        <dbReference type="ARBA" id="ARBA00038359"/>
    </source>
</evidence>